<gene>
    <name evidence="2" type="ORF">GV68_09445</name>
</gene>
<dbReference type="OrthoDB" id="9814604at2"/>
<dbReference type="PANTHER" id="PTHR34203">
    <property type="entry name" value="METHYLTRANSFERASE, FKBM FAMILY PROTEIN"/>
    <property type="match status" value="1"/>
</dbReference>
<dbReference type="Gene3D" id="3.40.50.150">
    <property type="entry name" value="Vaccinia Virus protein VP39"/>
    <property type="match status" value="1"/>
</dbReference>
<dbReference type="GO" id="GO:0008168">
    <property type="term" value="F:methyltransferase activity"/>
    <property type="evidence" value="ECO:0007669"/>
    <property type="project" value="UniProtKB-KW"/>
</dbReference>
<sequence>METDVSLDLSRTLGFGRSLLIYYGQPWRRRALRQFYGKLVQPGDLVFDIGAHVGSRSRTLLGLGATVVAVEPQPDFADFITRTLRHPKLTLLRKAIGREQGSIDLHISSRHPTVTSTSESWMSTVKESSGFQKVAWDRVERVEMTTLDQMVAAYGRPSLCKIDVEGAEADILRGLSTPLPLVIFEYIPAAMGVAGEAMTELQRLGRYRFNRVSGEQHRFLHEDWISHDALLAELSSLDVASPSGDIYARLDDQ</sequence>
<dbReference type="Pfam" id="PF05050">
    <property type="entry name" value="Methyltransf_21"/>
    <property type="match status" value="1"/>
</dbReference>
<dbReference type="InterPro" id="IPR006342">
    <property type="entry name" value="FkbM_mtfrase"/>
</dbReference>
<proteinExistence type="predicted"/>
<keyword evidence="2" id="KW-0489">Methyltransferase</keyword>
<evidence type="ECO:0000259" key="1">
    <source>
        <dbReference type="Pfam" id="PF05050"/>
    </source>
</evidence>
<keyword evidence="2" id="KW-0808">Transferase</keyword>
<keyword evidence="3" id="KW-1185">Reference proteome</keyword>
<dbReference type="GO" id="GO:0032259">
    <property type="term" value="P:methylation"/>
    <property type="evidence" value="ECO:0007669"/>
    <property type="project" value="UniProtKB-KW"/>
</dbReference>
<organism evidence="2 3">
    <name type="scientific">Pseudorhizobium pelagicum</name>
    <dbReference type="NCBI Taxonomy" id="1509405"/>
    <lineage>
        <taxon>Bacteria</taxon>
        <taxon>Pseudomonadati</taxon>
        <taxon>Pseudomonadota</taxon>
        <taxon>Alphaproteobacteria</taxon>
        <taxon>Hyphomicrobiales</taxon>
        <taxon>Rhizobiaceae</taxon>
        <taxon>Rhizobium/Agrobacterium group</taxon>
        <taxon>Pseudorhizobium</taxon>
    </lineage>
</organism>
<dbReference type="NCBIfam" id="TIGR01444">
    <property type="entry name" value="fkbM_fam"/>
    <property type="match status" value="1"/>
</dbReference>
<dbReference type="AlphaFoldDB" id="A0A922P3G5"/>
<comment type="caution">
    <text evidence="2">The sequence shown here is derived from an EMBL/GenBank/DDBJ whole genome shotgun (WGS) entry which is preliminary data.</text>
</comment>
<dbReference type="Proteomes" id="UP000052167">
    <property type="component" value="Unassembled WGS sequence"/>
</dbReference>
<dbReference type="SUPFAM" id="SSF53335">
    <property type="entry name" value="S-adenosyl-L-methionine-dependent methyltransferases"/>
    <property type="match status" value="1"/>
</dbReference>
<reference evidence="2 3" key="1">
    <citation type="submission" date="2014-06" db="EMBL/GenBank/DDBJ databases">
        <title>Rhizobium pelagicum/R2-400B4.</title>
        <authorList>
            <person name="Kimes N.E."/>
            <person name="Lopez-Perez M."/>
        </authorList>
    </citation>
    <scope>NUCLEOTIDE SEQUENCE [LARGE SCALE GENOMIC DNA]</scope>
    <source>
        <strain evidence="2 3">R2-400B4</strain>
    </source>
</reference>
<evidence type="ECO:0000313" key="2">
    <source>
        <dbReference type="EMBL" id="KEQ10489.1"/>
    </source>
</evidence>
<evidence type="ECO:0000313" key="3">
    <source>
        <dbReference type="Proteomes" id="UP000052167"/>
    </source>
</evidence>
<protein>
    <submittedName>
        <fullName evidence="2">Methyltransferase FkbM</fullName>
    </submittedName>
</protein>
<dbReference type="PANTHER" id="PTHR34203:SF15">
    <property type="entry name" value="SLL1173 PROTEIN"/>
    <property type="match status" value="1"/>
</dbReference>
<feature type="domain" description="Methyltransferase FkbM" evidence="1">
    <location>
        <begin position="48"/>
        <end position="185"/>
    </location>
</feature>
<accession>A0A922P3G5</accession>
<dbReference type="EMBL" id="JOKJ01000002">
    <property type="protein sequence ID" value="KEQ10489.1"/>
    <property type="molecule type" value="Genomic_DNA"/>
</dbReference>
<name>A0A922P3G5_9HYPH</name>
<dbReference type="InterPro" id="IPR029063">
    <property type="entry name" value="SAM-dependent_MTases_sf"/>
</dbReference>
<dbReference type="InterPro" id="IPR052514">
    <property type="entry name" value="SAM-dependent_MTase"/>
</dbReference>